<gene>
    <name evidence="3" type="primary">WBGene00113748</name>
</gene>
<feature type="region of interest" description="Disordered" evidence="2">
    <location>
        <begin position="13"/>
        <end position="32"/>
    </location>
</feature>
<dbReference type="GO" id="GO:0004867">
    <property type="term" value="F:serine-type endopeptidase inhibitor activity"/>
    <property type="evidence" value="ECO:0007669"/>
    <property type="project" value="UniProtKB-KW"/>
</dbReference>
<feature type="compositionally biased region" description="Basic and acidic residues" evidence="2">
    <location>
        <begin position="158"/>
        <end position="170"/>
    </location>
</feature>
<dbReference type="Proteomes" id="UP000005239">
    <property type="component" value="Unassembled WGS sequence"/>
</dbReference>
<dbReference type="Gene3D" id="2.10.25.10">
    <property type="entry name" value="Laminin"/>
    <property type="match status" value="1"/>
</dbReference>
<accession>A0A8R1UHI4</accession>
<keyword evidence="1" id="KW-0722">Serine protease inhibitor</keyword>
<proteinExistence type="predicted"/>
<dbReference type="SUPFAM" id="SSF57567">
    <property type="entry name" value="Serine protease inhibitors"/>
    <property type="match status" value="1"/>
</dbReference>
<evidence type="ECO:0000313" key="4">
    <source>
        <dbReference type="Proteomes" id="UP000005239"/>
    </source>
</evidence>
<feature type="region of interest" description="Disordered" evidence="2">
    <location>
        <begin position="154"/>
        <end position="174"/>
    </location>
</feature>
<evidence type="ECO:0000256" key="2">
    <source>
        <dbReference type="SAM" id="MobiDB-lite"/>
    </source>
</evidence>
<organism evidence="3 4">
    <name type="scientific">Pristionchus pacificus</name>
    <name type="common">Parasitic nematode worm</name>
    <dbReference type="NCBI Taxonomy" id="54126"/>
    <lineage>
        <taxon>Eukaryota</taxon>
        <taxon>Metazoa</taxon>
        <taxon>Ecdysozoa</taxon>
        <taxon>Nematoda</taxon>
        <taxon>Chromadorea</taxon>
        <taxon>Rhabditida</taxon>
        <taxon>Rhabditina</taxon>
        <taxon>Diplogasteromorpha</taxon>
        <taxon>Diplogasteroidea</taxon>
        <taxon>Neodiplogasteridae</taxon>
        <taxon>Pristionchus</taxon>
    </lineage>
</organism>
<dbReference type="InterPro" id="IPR036084">
    <property type="entry name" value="Ser_inhib-like_sf"/>
</dbReference>
<accession>A0A2A6C2L8</accession>
<keyword evidence="1" id="KW-0646">Protease inhibitor</keyword>
<sequence length="209" mass="23395">MCAQSLKDDLCANRAESNPLPDRDEINPIKASSGRADVSVASSFNMELTVIVSMFLLSPHLTDAAIINVFVYSQLPKCEHRMEYRMIPDSCEPSCDRPQPGCITRDASHRVSELPTCRCKSGFFRSVDGSCLSLSECMEDITLRKKRDISKNGQEISSVDRVKRQDRSDGVDYSSLPVGSHTPLQTIVAPMQLLFQWPQYVRALFAARF</sequence>
<protein>
    <submittedName>
        <fullName evidence="3">Uncharacterized protein</fullName>
    </submittedName>
</protein>
<dbReference type="EnsemblMetazoa" id="PPA24194.1">
    <property type="protein sequence ID" value="PPA24194.1"/>
    <property type="gene ID" value="WBGene00113748"/>
</dbReference>
<reference evidence="3" key="2">
    <citation type="submission" date="2022-06" db="UniProtKB">
        <authorList>
            <consortium name="EnsemblMetazoa"/>
        </authorList>
    </citation>
    <scope>IDENTIFICATION</scope>
    <source>
        <strain evidence="3">PS312</strain>
    </source>
</reference>
<keyword evidence="4" id="KW-1185">Reference proteome</keyword>
<reference evidence="4" key="1">
    <citation type="journal article" date="2008" name="Nat. Genet.">
        <title>The Pristionchus pacificus genome provides a unique perspective on nematode lifestyle and parasitism.</title>
        <authorList>
            <person name="Dieterich C."/>
            <person name="Clifton S.W."/>
            <person name="Schuster L.N."/>
            <person name="Chinwalla A."/>
            <person name="Delehaunty K."/>
            <person name="Dinkelacker I."/>
            <person name="Fulton L."/>
            <person name="Fulton R."/>
            <person name="Godfrey J."/>
            <person name="Minx P."/>
            <person name="Mitreva M."/>
            <person name="Roeseler W."/>
            <person name="Tian H."/>
            <person name="Witte H."/>
            <person name="Yang S.P."/>
            <person name="Wilson R.K."/>
            <person name="Sommer R.J."/>
        </authorList>
    </citation>
    <scope>NUCLEOTIDE SEQUENCE [LARGE SCALE GENOMIC DNA]</scope>
    <source>
        <strain evidence="4">PS312</strain>
    </source>
</reference>
<dbReference type="OrthoDB" id="6236007at2759"/>
<evidence type="ECO:0000313" key="3">
    <source>
        <dbReference type="EnsemblMetazoa" id="PPA24194.1"/>
    </source>
</evidence>
<evidence type="ECO:0000256" key="1">
    <source>
        <dbReference type="ARBA" id="ARBA00022900"/>
    </source>
</evidence>
<name>A0A2A6C2L8_PRIPA</name>
<dbReference type="AlphaFoldDB" id="A0A2A6C2L8"/>
<dbReference type="CDD" id="cd19941">
    <property type="entry name" value="TIL"/>
    <property type="match status" value="1"/>
</dbReference>